<comment type="caution">
    <text evidence="4">The sequence shown here is derived from an EMBL/GenBank/DDBJ whole genome shotgun (WGS) entry which is preliminary data.</text>
</comment>
<dbReference type="GO" id="GO:0016491">
    <property type="term" value="F:oxidoreductase activity"/>
    <property type="evidence" value="ECO:0007669"/>
    <property type="project" value="InterPro"/>
</dbReference>
<dbReference type="Proteomes" id="UP000824193">
    <property type="component" value="Unassembled WGS sequence"/>
</dbReference>
<dbReference type="PANTHER" id="PTHR43278">
    <property type="entry name" value="NAD(P)H-DEPENDENT FMN-CONTAINING OXIDOREDUCTASE YWQN-RELATED"/>
    <property type="match status" value="1"/>
</dbReference>
<reference evidence="4" key="2">
    <citation type="submission" date="2021-04" db="EMBL/GenBank/DDBJ databases">
        <authorList>
            <person name="Gilroy R."/>
        </authorList>
    </citation>
    <scope>NUCLEOTIDE SEQUENCE</scope>
    <source>
        <strain evidence="4">2239</strain>
    </source>
</reference>
<dbReference type="AlphaFoldDB" id="A0A9D1V4W3"/>
<organism evidence="4 5">
    <name type="scientific">Candidatus Allofournierella pullicola</name>
    <dbReference type="NCBI Taxonomy" id="2838596"/>
    <lineage>
        <taxon>Bacteria</taxon>
        <taxon>Bacillati</taxon>
        <taxon>Bacillota</taxon>
        <taxon>Clostridia</taxon>
        <taxon>Eubacteriales</taxon>
        <taxon>Oscillospiraceae</taxon>
        <taxon>Allofournierella</taxon>
    </lineage>
</organism>
<feature type="domain" description="NADPH-dependent FMN reductase-like" evidence="3">
    <location>
        <begin position="4"/>
        <end position="121"/>
    </location>
</feature>
<reference evidence="4" key="1">
    <citation type="journal article" date="2021" name="PeerJ">
        <title>Extensive microbial diversity within the chicken gut microbiome revealed by metagenomics and culture.</title>
        <authorList>
            <person name="Gilroy R."/>
            <person name="Ravi A."/>
            <person name="Getino M."/>
            <person name="Pursley I."/>
            <person name="Horton D.L."/>
            <person name="Alikhan N.F."/>
            <person name="Baker D."/>
            <person name="Gharbi K."/>
            <person name="Hall N."/>
            <person name="Watson M."/>
            <person name="Adriaenssens E.M."/>
            <person name="Foster-Nyarko E."/>
            <person name="Jarju S."/>
            <person name="Secka A."/>
            <person name="Antonio M."/>
            <person name="Oren A."/>
            <person name="Chaudhuri R.R."/>
            <person name="La Ragione R."/>
            <person name="Hildebrand F."/>
            <person name="Pallen M.J."/>
        </authorList>
    </citation>
    <scope>NUCLEOTIDE SEQUENCE</scope>
    <source>
        <strain evidence="4">2239</strain>
    </source>
</reference>
<protein>
    <submittedName>
        <fullName evidence="4">Flavodoxin family protein</fullName>
    </submittedName>
</protein>
<keyword evidence="1" id="KW-0285">Flavoprotein</keyword>
<evidence type="ECO:0000313" key="5">
    <source>
        <dbReference type="Proteomes" id="UP000824193"/>
    </source>
</evidence>
<name>A0A9D1V4W3_9FIRM</name>
<keyword evidence="2" id="KW-0288">FMN</keyword>
<evidence type="ECO:0000256" key="2">
    <source>
        <dbReference type="ARBA" id="ARBA00022643"/>
    </source>
</evidence>
<evidence type="ECO:0000256" key="1">
    <source>
        <dbReference type="ARBA" id="ARBA00022630"/>
    </source>
</evidence>
<evidence type="ECO:0000259" key="3">
    <source>
        <dbReference type="Pfam" id="PF03358"/>
    </source>
</evidence>
<dbReference type="Pfam" id="PF03358">
    <property type="entry name" value="FMN_red"/>
    <property type="match status" value="1"/>
</dbReference>
<proteinExistence type="predicted"/>
<evidence type="ECO:0000313" key="4">
    <source>
        <dbReference type="EMBL" id="HIX06127.1"/>
    </source>
</evidence>
<dbReference type="PANTHER" id="PTHR43278:SF2">
    <property type="entry name" value="IRON-SULFUR FLAVOPROTEIN"/>
    <property type="match status" value="1"/>
</dbReference>
<dbReference type="InterPro" id="IPR051796">
    <property type="entry name" value="ISF_SsuE-like"/>
</dbReference>
<dbReference type="Gene3D" id="3.40.50.360">
    <property type="match status" value="1"/>
</dbReference>
<dbReference type="SUPFAM" id="SSF52218">
    <property type="entry name" value="Flavoproteins"/>
    <property type="match status" value="1"/>
</dbReference>
<dbReference type="InterPro" id="IPR005025">
    <property type="entry name" value="FMN_Rdtase-like_dom"/>
</dbReference>
<sequence length="180" mass="19403">MSKRVLIISTSLRQDSNSGLLAQQFAQGARQAGHEVEFISLAGKDIRFCKGCLACQTSGRCVIHDDADAIVQEKILHADVLVFATPIYYYEMSGQMKTLLDRANPLYSADYAFREVWLLACAAEEGDEVWQRAAAGLGGWVECFPKAKLAGVVFGGGVTAPGEARGSEAMQRALDAGRAL</sequence>
<dbReference type="EMBL" id="DXFW01000024">
    <property type="protein sequence ID" value="HIX06127.1"/>
    <property type="molecule type" value="Genomic_DNA"/>
</dbReference>
<gene>
    <name evidence="4" type="ORF">H9865_08525</name>
</gene>
<accession>A0A9D1V4W3</accession>
<dbReference type="InterPro" id="IPR029039">
    <property type="entry name" value="Flavoprotein-like_sf"/>
</dbReference>